<dbReference type="Pfam" id="PF00135">
    <property type="entry name" value="COesterase"/>
    <property type="match status" value="1"/>
</dbReference>
<dbReference type="GO" id="GO:0017000">
    <property type="term" value="P:antibiotic biosynthetic process"/>
    <property type="evidence" value="ECO:0007669"/>
    <property type="project" value="UniProtKB-ARBA"/>
</dbReference>
<evidence type="ECO:0000256" key="1">
    <source>
        <dbReference type="SAM" id="MobiDB-lite"/>
    </source>
</evidence>
<dbReference type="STRING" id="36646.A0A1V6UEF3"/>
<dbReference type="SUPFAM" id="SSF53474">
    <property type="entry name" value="alpha/beta-Hydrolases"/>
    <property type="match status" value="1"/>
</dbReference>
<dbReference type="Gene3D" id="3.40.50.1820">
    <property type="entry name" value="alpha/beta hydrolase"/>
    <property type="match status" value="1"/>
</dbReference>
<evidence type="ECO:0000259" key="2">
    <source>
        <dbReference type="Pfam" id="PF00135"/>
    </source>
</evidence>
<feature type="region of interest" description="Disordered" evidence="1">
    <location>
        <begin position="568"/>
        <end position="588"/>
    </location>
</feature>
<dbReference type="Proteomes" id="UP000191500">
    <property type="component" value="Unassembled WGS sequence"/>
</dbReference>
<protein>
    <recommendedName>
        <fullName evidence="2">Carboxylesterase type B domain-containing protein</fullName>
    </recommendedName>
</protein>
<accession>A0A1V6UEF3</accession>
<dbReference type="InterPro" id="IPR050309">
    <property type="entry name" value="Type-B_Carboxylest/Lipase"/>
</dbReference>
<feature type="domain" description="Carboxylesterase type B" evidence="2">
    <location>
        <begin position="30"/>
        <end position="503"/>
    </location>
</feature>
<sequence>MTTTPTFTLDHPQLGSLTGRLVDDQHADGQTVTDPVVHFRSIPYATIPARFSQSVLLDHIPDHFDDRPRGDFTKYGAACPQVPQPKGRGSATGGFAPGEEPITYDEQTCLNLTISAPVKNVGGANDSPIPKRLLPVLVYVHGGGMIEGKGHVSALHDTTKMTELAAHESMDVVVVSIGYRLNWQGFIACHDLLEEAKEKGEPAFNYGLRDQRNSFLWIHKYITGFGGDPANITAFGESGGAVSLFMHACSDVPLFSRVILQSGSPNAIGSSTLDELDVYYHRLLSYLGLAGETRAERLKALREVPVSRLIDFIRDNKISTMKPFFGPEGDFFPQQPLWANQGEILAKCSWIHDIMIGDDSFEGAMLTQPTKDIFSSMYIERVCTILGEESGRRVLDAYDIHDGMDEGLFWQHVMVIIGDLIFSEPTHSAAVAVARGGRQCLYRWQFGLPNPFPGSVFSYTMGHHFVELMYQFMTLAGRLPPHRNHFLRRQGEEMARSWIRFANGLPPMPGAKPYDLEEGSIMICDMLHGWTVRTRAEDEAISQQDPWGPRRYRQWEILNEELKRAGCAKEGAGSENERIQMTRNRLME</sequence>
<dbReference type="InterPro" id="IPR029058">
    <property type="entry name" value="AB_hydrolase_fold"/>
</dbReference>
<proteinExistence type="predicted"/>
<evidence type="ECO:0000313" key="3">
    <source>
        <dbReference type="EMBL" id="OQE36801.1"/>
    </source>
</evidence>
<keyword evidence="4" id="KW-1185">Reference proteome</keyword>
<dbReference type="AlphaFoldDB" id="A0A1V6UEF3"/>
<dbReference type="GO" id="GO:0072330">
    <property type="term" value="P:monocarboxylic acid biosynthetic process"/>
    <property type="evidence" value="ECO:0007669"/>
    <property type="project" value="UniProtKB-ARBA"/>
</dbReference>
<dbReference type="InterPro" id="IPR002018">
    <property type="entry name" value="CarbesteraseB"/>
</dbReference>
<name>A0A1V6UEF3_9EURO</name>
<evidence type="ECO:0000313" key="4">
    <source>
        <dbReference type="Proteomes" id="UP000191500"/>
    </source>
</evidence>
<organism evidence="3 4">
    <name type="scientific">Penicillium coprophilum</name>
    <dbReference type="NCBI Taxonomy" id="36646"/>
    <lineage>
        <taxon>Eukaryota</taxon>
        <taxon>Fungi</taxon>
        <taxon>Dikarya</taxon>
        <taxon>Ascomycota</taxon>
        <taxon>Pezizomycotina</taxon>
        <taxon>Eurotiomycetes</taxon>
        <taxon>Eurotiomycetidae</taxon>
        <taxon>Eurotiales</taxon>
        <taxon>Aspergillaceae</taxon>
        <taxon>Penicillium</taxon>
    </lineage>
</organism>
<reference evidence="4" key="1">
    <citation type="journal article" date="2017" name="Nat. Microbiol.">
        <title>Global analysis of biosynthetic gene clusters reveals vast potential of secondary metabolite production in Penicillium species.</title>
        <authorList>
            <person name="Nielsen J.C."/>
            <person name="Grijseels S."/>
            <person name="Prigent S."/>
            <person name="Ji B."/>
            <person name="Dainat J."/>
            <person name="Nielsen K.F."/>
            <person name="Frisvad J.C."/>
            <person name="Workman M."/>
            <person name="Nielsen J."/>
        </authorList>
    </citation>
    <scope>NUCLEOTIDE SEQUENCE [LARGE SCALE GENOMIC DNA]</scope>
    <source>
        <strain evidence="4">IBT 31321</strain>
    </source>
</reference>
<dbReference type="PANTHER" id="PTHR11559">
    <property type="entry name" value="CARBOXYLESTERASE"/>
    <property type="match status" value="1"/>
</dbReference>
<comment type="caution">
    <text evidence="3">The sequence shown here is derived from an EMBL/GenBank/DDBJ whole genome shotgun (WGS) entry which is preliminary data.</text>
</comment>
<feature type="compositionally biased region" description="Basic and acidic residues" evidence="1">
    <location>
        <begin position="575"/>
        <end position="588"/>
    </location>
</feature>
<dbReference type="EMBL" id="MDDG01000011">
    <property type="protein sequence ID" value="OQE36801.1"/>
    <property type="molecule type" value="Genomic_DNA"/>
</dbReference>
<gene>
    <name evidence="3" type="ORF">PENCOP_c011G07625</name>
</gene>